<comment type="subcellular location">
    <subcellularLocation>
        <location evidence="1">Cytoplasm</location>
        <location evidence="1">Cytoskeleton</location>
    </subcellularLocation>
</comment>
<dbReference type="AlphaFoldDB" id="A0AAX4IKQ5"/>
<protein>
    <recommendedName>
        <fullName evidence="3">Dynactin subunit 6</fullName>
    </recommendedName>
</protein>
<proteinExistence type="inferred from homology"/>
<dbReference type="PANTHER" id="PTHR13072">
    <property type="entry name" value="DYNACTIN 6"/>
    <property type="match status" value="1"/>
</dbReference>
<keyword evidence="8" id="KW-1185">Reference proteome</keyword>
<dbReference type="GO" id="GO:0005869">
    <property type="term" value="C:dynactin complex"/>
    <property type="evidence" value="ECO:0007669"/>
    <property type="project" value="InterPro"/>
</dbReference>
<dbReference type="SUPFAM" id="SSF51161">
    <property type="entry name" value="Trimeric LpxA-like enzymes"/>
    <property type="match status" value="1"/>
</dbReference>
<dbReference type="Proteomes" id="UP001322277">
    <property type="component" value="Chromosome 5"/>
</dbReference>
<reference evidence="8" key="1">
    <citation type="journal article" date="2023" name="bioRxiv">
        <title>Complete genome of the Medicago anthracnose fungus, Colletotrichum destructivum, reveals a mini-chromosome-like region within a core chromosome.</title>
        <authorList>
            <person name="Lapalu N."/>
            <person name="Simon A."/>
            <person name="Lu A."/>
            <person name="Plaumann P.-L."/>
            <person name="Amselem J."/>
            <person name="Pigne S."/>
            <person name="Auger A."/>
            <person name="Koch C."/>
            <person name="Dallery J.-F."/>
            <person name="O'Connell R.J."/>
        </authorList>
    </citation>
    <scope>NUCLEOTIDE SEQUENCE [LARGE SCALE GENOMIC DNA]</scope>
    <source>
        <strain evidence="8">CBS 520.97</strain>
    </source>
</reference>
<dbReference type="GeneID" id="87945411"/>
<dbReference type="RefSeq" id="XP_062781118.1">
    <property type="nucleotide sequence ID" value="XM_062925067.1"/>
</dbReference>
<dbReference type="Gene3D" id="2.160.10.10">
    <property type="entry name" value="Hexapeptide repeat proteins"/>
    <property type="match status" value="1"/>
</dbReference>
<keyword evidence="4" id="KW-0963">Cytoplasm</keyword>
<dbReference type="KEGG" id="cdet:87945411"/>
<evidence type="ECO:0000313" key="7">
    <source>
        <dbReference type="EMBL" id="WQF83894.1"/>
    </source>
</evidence>
<gene>
    <name evidence="7" type="ORF">CDEST_08908</name>
</gene>
<evidence type="ECO:0000256" key="6">
    <source>
        <dbReference type="ARBA" id="ARBA00034687"/>
    </source>
</evidence>
<comment type="function">
    <text evidence="6">Part of the dynactin complex that activates the molecular motor dynein for ultra-processive transport along microtubules.</text>
</comment>
<dbReference type="InterPro" id="IPR011004">
    <property type="entry name" value="Trimer_LpxA-like_sf"/>
</dbReference>
<dbReference type="EMBL" id="CP137309">
    <property type="protein sequence ID" value="WQF83894.1"/>
    <property type="molecule type" value="Genomic_DNA"/>
</dbReference>
<organism evidence="7 8">
    <name type="scientific">Colletotrichum destructivum</name>
    <dbReference type="NCBI Taxonomy" id="34406"/>
    <lineage>
        <taxon>Eukaryota</taxon>
        <taxon>Fungi</taxon>
        <taxon>Dikarya</taxon>
        <taxon>Ascomycota</taxon>
        <taxon>Pezizomycotina</taxon>
        <taxon>Sordariomycetes</taxon>
        <taxon>Hypocreomycetidae</taxon>
        <taxon>Glomerellales</taxon>
        <taxon>Glomerellaceae</taxon>
        <taxon>Colletotrichum</taxon>
        <taxon>Colletotrichum destructivum species complex</taxon>
    </lineage>
</organism>
<evidence type="ECO:0000256" key="3">
    <source>
        <dbReference type="ARBA" id="ARBA00016573"/>
    </source>
</evidence>
<dbReference type="PANTHER" id="PTHR13072:SF0">
    <property type="entry name" value="DYNACTIN SUBUNIT 6"/>
    <property type="match status" value="1"/>
</dbReference>
<dbReference type="GO" id="GO:0070840">
    <property type="term" value="F:dynein complex binding"/>
    <property type="evidence" value="ECO:0007669"/>
    <property type="project" value="TreeGrafter"/>
</dbReference>
<keyword evidence="5" id="KW-0206">Cytoskeleton</keyword>
<evidence type="ECO:0000256" key="1">
    <source>
        <dbReference type="ARBA" id="ARBA00004245"/>
    </source>
</evidence>
<comment type="similarity">
    <text evidence="2">Belongs to the dynactin subunits 5/6 family. Dynactin subunit 6 subfamily.</text>
</comment>
<evidence type="ECO:0000256" key="2">
    <source>
        <dbReference type="ARBA" id="ARBA00007719"/>
    </source>
</evidence>
<accession>A0AAX4IKQ5</accession>
<sequence length="267" mass="28542">MHQPGLCVVAAIDGRRNCPTKRQAHLPSHPVTNIEDGLRSTSSVPRCHLHQACNIHLVRIKSSGVEQPSIHVVTMSSSKRHSMLPAVSNTGPRPPVNFSSSLTVADSAILVGTHSITIQSESVLHPRSKLESTNGSILIGRRCIIHERTHIGAVGNDDASGGVLLGDYVVVEVGSVIQAGGTEIGTDTVVGVRSRIGGGAVIGKNCTISPLTVVKPGEKIPDYTVVYSNGQRRTDRRGVADLKHKAQARQIDVLRRLIPNKAEKWLS</sequence>
<dbReference type="InterPro" id="IPR027777">
    <property type="entry name" value="DCTN6"/>
</dbReference>
<evidence type="ECO:0000256" key="5">
    <source>
        <dbReference type="ARBA" id="ARBA00023212"/>
    </source>
</evidence>
<name>A0AAX4IKQ5_9PEZI</name>
<dbReference type="GO" id="GO:0007052">
    <property type="term" value="P:mitotic spindle organization"/>
    <property type="evidence" value="ECO:0007669"/>
    <property type="project" value="TreeGrafter"/>
</dbReference>
<evidence type="ECO:0000256" key="4">
    <source>
        <dbReference type="ARBA" id="ARBA00022490"/>
    </source>
</evidence>
<evidence type="ECO:0000313" key="8">
    <source>
        <dbReference type="Proteomes" id="UP001322277"/>
    </source>
</evidence>